<feature type="transmembrane region" description="Helical" evidence="2">
    <location>
        <begin position="253"/>
        <end position="283"/>
    </location>
</feature>
<feature type="transmembrane region" description="Helical" evidence="2">
    <location>
        <begin position="331"/>
        <end position="351"/>
    </location>
</feature>
<name>A0A8C4NH84_EPTBU</name>
<feature type="transmembrane region" description="Helical" evidence="2">
    <location>
        <begin position="562"/>
        <end position="580"/>
    </location>
</feature>
<dbReference type="InterPro" id="IPR045458">
    <property type="entry name" value="Wolframin_Sel1-like_rpt"/>
</dbReference>
<dbReference type="InterPro" id="IPR011990">
    <property type="entry name" value="TPR-like_helical_dom_sf"/>
</dbReference>
<evidence type="ECO:0000313" key="6">
    <source>
        <dbReference type="Proteomes" id="UP000694388"/>
    </source>
</evidence>
<sequence>MPTCGSDMEDEGESDGESIQERNRSKILPGELASWEEKAELGDTGAQFEVGQYLLWKAEEDNDEVIACSGVAWLVQAARYGNPEATCLLRQCLRNGRGITAEKRAEMVKLCDEDHLVRMVKHAARHLFQSISPESPTATPAQLIEEIGSKHDSRPGLLLKDDERALLIQLLKSYEGKELAEEDFMLLMQSFAEGRPPSKWDTSSDVETSPTHDDDFSFIEAWHSVKDLFGHALRIGESAGSHSLSAIFPTQQLISLIVLAGFSHISLSSLFLALPLFVCYLALSTMLSVTVQLHQIGPEWQAYSVWNNLLVRLVPDLCALETEARFARRSLSSCLAAIAAGIVATLCLPLANEAWLPRTPLGIVAAISAYIALKSGRAGPDALQVLATITAATVFQALGSLPATWTGVRILRLLGNPIGTLPLGRATLSFGLPAALHVRLLWLLFRNAYRDNWKGLKTALPPLLLVTVWARLSACLLLSSPPSSLVSWLVGPPLLVLSLPMLAISWLFSFITSTTQAIVTMEGVIGLLTLGLVVVALCRPRSWMLLAHLVRGLAELSHNPLLRLGAIWAAVITMAVYLYGDWVLDKAPASSLSWQTYSKLCGPTAWFNTNMAHTQILCSHLQGHKVTWLGRFKYVRITETENGVESLASMLPPALSRRLECLFGDPYPACTNISPGSMLRSPFDYSKSPPKLPDLGFSGWLADKEICLVAPYMQQKCHLKRYDRHKFEVMVGMPKASQRFRKTPRELGRQSSSFRRRPSQAAKEDSKDVVLRAGHAFGAWLFSLRRGTILEFGTVLEGRLGSKHPTFELRSGRTANAGCHASSSKSHGPRDGDWRQDGQAALSFMLKILLGPFLLLF</sequence>
<feature type="region of interest" description="Disordered" evidence="1">
    <location>
        <begin position="1"/>
        <end position="25"/>
    </location>
</feature>
<feature type="region of interest" description="Disordered" evidence="1">
    <location>
        <begin position="814"/>
        <end position="834"/>
    </location>
</feature>
<feature type="compositionally biased region" description="Acidic residues" evidence="1">
    <location>
        <begin position="7"/>
        <end position="18"/>
    </location>
</feature>
<feature type="transmembrane region" description="Helical" evidence="2">
    <location>
        <begin position="458"/>
        <end position="479"/>
    </location>
</feature>
<dbReference type="PANTHER" id="PTHR13098">
    <property type="entry name" value="WOLFRAMIN"/>
    <property type="match status" value="1"/>
</dbReference>
<dbReference type="Pfam" id="PF20053">
    <property type="entry name" value="WC-rich"/>
    <property type="match status" value="1"/>
</dbReference>
<keyword evidence="2" id="KW-0472">Membrane</keyword>
<keyword evidence="2" id="KW-1133">Transmembrane helix</keyword>
<keyword evidence="6" id="KW-1185">Reference proteome</keyword>
<feature type="region of interest" description="Disordered" evidence="1">
    <location>
        <begin position="738"/>
        <end position="761"/>
    </location>
</feature>
<feature type="transmembrane region" description="Helical" evidence="2">
    <location>
        <begin position="426"/>
        <end position="446"/>
    </location>
</feature>
<dbReference type="Gene3D" id="1.25.40.10">
    <property type="entry name" value="Tetratricopeptide repeat domain"/>
    <property type="match status" value="1"/>
</dbReference>
<evidence type="ECO:0000313" key="5">
    <source>
        <dbReference type="Ensembl" id="ENSEBUP00000007680.1"/>
    </source>
</evidence>
<feature type="domain" description="Wolframin OB-fold" evidence="3">
    <location>
        <begin position="722"/>
        <end position="854"/>
    </location>
</feature>
<evidence type="ECO:0000259" key="3">
    <source>
        <dbReference type="Pfam" id="PF19913"/>
    </source>
</evidence>
<dbReference type="InterPro" id="IPR045461">
    <property type="entry name" value="Wolframin_OB_fold"/>
</dbReference>
<evidence type="ECO:0008006" key="7">
    <source>
        <dbReference type="Google" id="ProtNLM"/>
    </source>
</evidence>
<reference evidence="5" key="2">
    <citation type="submission" date="2025-09" db="UniProtKB">
        <authorList>
            <consortium name="Ensembl"/>
        </authorList>
    </citation>
    <scope>IDENTIFICATION</scope>
</reference>
<feature type="domain" description="Wolframin cysteine-rich" evidence="4">
    <location>
        <begin position="594"/>
        <end position="721"/>
    </location>
</feature>
<dbReference type="InterPro" id="IPR026208">
    <property type="entry name" value="Wolframin"/>
</dbReference>
<feature type="transmembrane region" description="Helical" evidence="2">
    <location>
        <begin position="523"/>
        <end position="542"/>
    </location>
</feature>
<evidence type="ECO:0000256" key="2">
    <source>
        <dbReference type="SAM" id="Phobius"/>
    </source>
</evidence>
<dbReference type="Ensembl" id="ENSEBUT00000008168.1">
    <property type="protein sequence ID" value="ENSEBUP00000007680.1"/>
    <property type="gene ID" value="ENSEBUG00000005010.1"/>
</dbReference>
<dbReference type="GO" id="GO:0005789">
    <property type="term" value="C:endoplasmic reticulum membrane"/>
    <property type="evidence" value="ECO:0007669"/>
    <property type="project" value="TreeGrafter"/>
</dbReference>
<dbReference type="InterPro" id="IPR045400">
    <property type="entry name" value="Wolframin_Cys-rich"/>
</dbReference>
<dbReference type="Pfam" id="PF19913">
    <property type="entry name" value="WCOB"/>
    <property type="match status" value="1"/>
</dbReference>
<dbReference type="Pfam" id="PF20023">
    <property type="entry name" value="WSLR"/>
    <property type="match status" value="1"/>
</dbReference>
<dbReference type="PANTHER" id="PTHR13098:SF3">
    <property type="entry name" value="WOLFRAMIN"/>
    <property type="match status" value="1"/>
</dbReference>
<keyword evidence="2" id="KW-0812">Transmembrane</keyword>
<reference evidence="5" key="1">
    <citation type="submission" date="2025-08" db="UniProtKB">
        <authorList>
            <consortium name="Ensembl"/>
        </authorList>
    </citation>
    <scope>IDENTIFICATION</scope>
</reference>
<proteinExistence type="predicted"/>
<dbReference type="GO" id="GO:0030968">
    <property type="term" value="P:endoplasmic reticulum unfolded protein response"/>
    <property type="evidence" value="ECO:0007669"/>
    <property type="project" value="TreeGrafter"/>
</dbReference>
<organism evidence="5 6">
    <name type="scientific">Eptatretus burgeri</name>
    <name type="common">Inshore hagfish</name>
    <dbReference type="NCBI Taxonomy" id="7764"/>
    <lineage>
        <taxon>Eukaryota</taxon>
        <taxon>Metazoa</taxon>
        <taxon>Chordata</taxon>
        <taxon>Craniata</taxon>
        <taxon>Vertebrata</taxon>
        <taxon>Cyclostomata</taxon>
        <taxon>Myxini</taxon>
        <taxon>Myxiniformes</taxon>
        <taxon>Myxinidae</taxon>
        <taxon>Eptatretinae</taxon>
        <taxon>Eptatretus</taxon>
    </lineage>
</organism>
<dbReference type="GeneTree" id="ENSGT00390000016928"/>
<accession>A0A8C4NH84</accession>
<dbReference type="AlphaFoldDB" id="A0A8C4NH84"/>
<feature type="transmembrane region" description="Helical" evidence="2">
    <location>
        <begin position="385"/>
        <end position="406"/>
    </location>
</feature>
<dbReference type="GO" id="GO:0055074">
    <property type="term" value="P:calcium ion homeostasis"/>
    <property type="evidence" value="ECO:0007669"/>
    <property type="project" value="InterPro"/>
</dbReference>
<dbReference type="InterPro" id="IPR026209">
    <property type="entry name" value="Wolframin_fam"/>
</dbReference>
<protein>
    <recommendedName>
        <fullName evidence="7">Wolframin</fullName>
    </recommendedName>
</protein>
<feature type="transmembrane region" description="Helical" evidence="2">
    <location>
        <begin position="485"/>
        <end position="511"/>
    </location>
</feature>
<dbReference type="PRINTS" id="PR02061">
    <property type="entry name" value="WOLFRAMIN"/>
</dbReference>
<evidence type="ECO:0000259" key="4">
    <source>
        <dbReference type="Pfam" id="PF20053"/>
    </source>
</evidence>
<evidence type="ECO:0000256" key="1">
    <source>
        <dbReference type="SAM" id="MobiDB-lite"/>
    </source>
</evidence>
<dbReference type="PRINTS" id="PR02060">
    <property type="entry name" value="WOLFFAMILY"/>
</dbReference>
<dbReference type="Proteomes" id="UP000694388">
    <property type="component" value="Unplaced"/>
</dbReference>